<keyword evidence="7" id="KW-0346">Stress response</keyword>
<keyword evidence="5" id="KW-0378">Hydrolase</keyword>
<reference evidence="8 9" key="1">
    <citation type="submission" date="2021-01" db="EMBL/GenBank/DDBJ databases">
        <title>Genomic Encyclopedia of Type Strains, Phase IV (KMG-IV): sequencing the most valuable type-strain genomes for metagenomic binning, comparative biology and taxonomic classification.</title>
        <authorList>
            <person name="Goeker M."/>
        </authorList>
    </citation>
    <scope>NUCLEOTIDE SEQUENCE [LARGE SCALE GENOMIC DNA]</scope>
    <source>
        <strain evidence="8 9">DSM 24436</strain>
    </source>
</reference>
<evidence type="ECO:0000256" key="7">
    <source>
        <dbReference type="ARBA" id="ARBA00023016"/>
    </source>
</evidence>
<keyword evidence="2" id="KW-1277">Toxin-antitoxin system</keyword>
<evidence type="ECO:0000256" key="5">
    <source>
        <dbReference type="ARBA" id="ARBA00022801"/>
    </source>
</evidence>
<comment type="similarity">
    <text evidence="1">Belongs to the HicA mRNA interferase family.</text>
</comment>
<organism evidence="8 9">
    <name type="scientific">Fusibacter tunisiensis</name>
    <dbReference type="NCBI Taxonomy" id="1008308"/>
    <lineage>
        <taxon>Bacteria</taxon>
        <taxon>Bacillati</taxon>
        <taxon>Bacillota</taxon>
        <taxon>Clostridia</taxon>
        <taxon>Eubacteriales</taxon>
        <taxon>Eubacteriales Family XII. Incertae Sedis</taxon>
        <taxon>Fusibacter</taxon>
    </lineage>
</organism>
<evidence type="ECO:0000256" key="4">
    <source>
        <dbReference type="ARBA" id="ARBA00022759"/>
    </source>
</evidence>
<evidence type="ECO:0000313" key="9">
    <source>
        <dbReference type="Proteomes" id="UP000767854"/>
    </source>
</evidence>
<evidence type="ECO:0000256" key="2">
    <source>
        <dbReference type="ARBA" id="ARBA00022649"/>
    </source>
</evidence>
<dbReference type="RefSeq" id="WP_204665368.1">
    <property type="nucleotide sequence ID" value="NZ_JAFBDT010000039.1"/>
</dbReference>
<protein>
    <submittedName>
        <fullName evidence="8">RNA binding protein YcfA (HicA-like mRNA interferase family)</fullName>
    </submittedName>
</protein>
<evidence type="ECO:0000313" key="8">
    <source>
        <dbReference type="EMBL" id="MBM7562941.1"/>
    </source>
</evidence>
<dbReference type="SUPFAM" id="SSF54786">
    <property type="entry name" value="YcfA/nrd intein domain"/>
    <property type="match status" value="1"/>
</dbReference>
<proteinExistence type="inferred from homology"/>
<sequence length="66" mass="7552">MNHRSYNSRELLKLLNSDGWVVVRIKGSHHQLKHPTKKGTVTIPHPKKDLPRKTFESILKQAGIEG</sequence>
<keyword evidence="6" id="KW-0694">RNA-binding</keyword>
<dbReference type="InterPro" id="IPR038570">
    <property type="entry name" value="HicA_sf"/>
</dbReference>
<gene>
    <name evidence="8" type="ORF">JOC49_002514</name>
</gene>
<name>A0ABS2MU34_9FIRM</name>
<dbReference type="Proteomes" id="UP000767854">
    <property type="component" value="Unassembled WGS sequence"/>
</dbReference>
<comment type="caution">
    <text evidence="8">The sequence shown here is derived from an EMBL/GenBank/DDBJ whole genome shotgun (WGS) entry which is preliminary data.</text>
</comment>
<dbReference type="Pfam" id="PF07927">
    <property type="entry name" value="HicA_toxin"/>
    <property type="match status" value="1"/>
</dbReference>
<evidence type="ECO:0000256" key="3">
    <source>
        <dbReference type="ARBA" id="ARBA00022722"/>
    </source>
</evidence>
<keyword evidence="9" id="KW-1185">Reference proteome</keyword>
<dbReference type="Gene3D" id="3.30.920.30">
    <property type="entry name" value="Hypothetical protein"/>
    <property type="match status" value="1"/>
</dbReference>
<dbReference type="PANTHER" id="PTHR34873:SF3">
    <property type="entry name" value="ADDICTION MODULE TOXIN, HICA FAMILY"/>
    <property type="match status" value="1"/>
</dbReference>
<keyword evidence="3" id="KW-0540">Nuclease</keyword>
<evidence type="ECO:0000256" key="1">
    <source>
        <dbReference type="ARBA" id="ARBA00006620"/>
    </source>
</evidence>
<evidence type="ECO:0000256" key="6">
    <source>
        <dbReference type="ARBA" id="ARBA00022884"/>
    </source>
</evidence>
<keyword evidence="4" id="KW-0255">Endonuclease</keyword>
<dbReference type="PANTHER" id="PTHR34873">
    <property type="entry name" value="SSR1766 PROTEIN"/>
    <property type="match status" value="1"/>
</dbReference>
<dbReference type="InterPro" id="IPR012933">
    <property type="entry name" value="HicA_mRNA_interferase"/>
</dbReference>
<accession>A0ABS2MU34</accession>
<dbReference type="EMBL" id="JAFBDT010000039">
    <property type="protein sequence ID" value="MBM7562941.1"/>
    <property type="molecule type" value="Genomic_DNA"/>
</dbReference>